<name>A0A8H5JJA9_9HYPO</name>
<keyword evidence="3" id="KW-1185">Reference proteome</keyword>
<proteinExistence type="predicted"/>
<evidence type="ECO:0000313" key="2">
    <source>
        <dbReference type="EMBL" id="KAF5555243.1"/>
    </source>
</evidence>
<gene>
    <name evidence="2" type="ORF">FNAPI_6204</name>
</gene>
<accession>A0A8H5JJA9</accession>
<protein>
    <submittedName>
        <fullName evidence="2">SET domain-containing protein</fullName>
    </submittedName>
</protein>
<comment type="caution">
    <text evidence="2">The sequence shown here is derived from an EMBL/GenBank/DDBJ whole genome shotgun (WGS) entry which is preliminary data.</text>
</comment>
<organism evidence="2 3">
    <name type="scientific">Fusarium napiforme</name>
    <dbReference type="NCBI Taxonomy" id="42672"/>
    <lineage>
        <taxon>Eukaryota</taxon>
        <taxon>Fungi</taxon>
        <taxon>Dikarya</taxon>
        <taxon>Ascomycota</taxon>
        <taxon>Pezizomycotina</taxon>
        <taxon>Sordariomycetes</taxon>
        <taxon>Hypocreomycetidae</taxon>
        <taxon>Hypocreales</taxon>
        <taxon>Nectriaceae</taxon>
        <taxon>Fusarium</taxon>
        <taxon>Fusarium fujikuroi species complex</taxon>
    </lineage>
</organism>
<reference evidence="2 3" key="1">
    <citation type="submission" date="2020-05" db="EMBL/GenBank/DDBJ databases">
        <title>Identification and distribution of gene clusters putatively required for synthesis of sphingolipid metabolism inhibitors in phylogenetically diverse species of the filamentous fungus Fusarium.</title>
        <authorList>
            <person name="Kim H.-S."/>
            <person name="Busman M."/>
            <person name="Brown D.W."/>
            <person name="Divon H."/>
            <person name="Uhlig S."/>
            <person name="Proctor R.H."/>
        </authorList>
    </citation>
    <scope>NUCLEOTIDE SEQUENCE [LARGE SCALE GENOMIC DNA]</scope>
    <source>
        <strain evidence="2 3">NRRL 25196</strain>
    </source>
</reference>
<sequence>MKKEPELGMRLYFAPSGRLLRCQRQAGARSNAAQPSTSISPQLHPNSSSQHLFHPHPRKHIPSPQQPLIMSFECGFDIFPLLSLSPENKMCYAEFLDDLTTVYKDDEETRLLILPSDADFPKFLDKRFVHFALTNNPRIPADPNNCDLFYSLRSTSVFDATVIDTMKEIFIIAQHHFGSRVHFWTDQSVIYSKGEVTRSEWEVSKREDASDSK</sequence>
<dbReference type="Proteomes" id="UP000574317">
    <property type="component" value="Unassembled WGS sequence"/>
</dbReference>
<evidence type="ECO:0000313" key="3">
    <source>
        <dbReference type="Proteomes" id="UP000574317"/>
    </source>
</evidence>
<evidence type="ECO:0000256" key="1">
    <source>
        <dbReference type="SAM" id="MobiDB-lite"/>
    </source>
</evidence>
<feature type="region of interest" description="Disordered" evidence="1">
    <location>
        <begin position="24"/>
        <end position="60"/>
    </location>
</feature>
<feature type="compositionally biased region" description="Polar residues" evidence="1">
    <location>
        <begin position="31"/>
        <end position="51"/>
    </location>
</feature>
<dbReference type="EMBL" id="JAAOAO010000221">
    <property type="protein sequence ID" value="KAF5555243.1"/>
    <property type="molecule type" value="Genomic_DNA"/>
</dbReference>
<dbReference type="AlphaFoldDB" id="A0A8H5JJA9"/>